<dbReference type="EMBL" id="ML976614">
    <property type="protein sequence ID" value="KAF1850417.1"/>
    <property type="molecule type" value="Genomic_DNA"/>
</dbReference>
<gene>
    <name evidence="3" type="ORF">K460DRAFT_422869</name>
</gene>
<feature type="signal peptide" evidence="2">
    <location>
        <begin position="1"/>
        <end position="19"/>
    </location>
</feature>
<dbReference type="AlphaFoldDB" id="A0A9P4LDH9"/>
<evidence type="ECO:0000313" key="4">
    <source>
        <dbReference type="Proteomes" id="UP000800039"/>
    </source>
</evidence>
<dbReference type="OrthoDB" id="3656817at2759"/>
<keyword evidence="4" id="KW-1185">Reference proteome</keyword>
<dbReference type="RefSeq" id="XP_040792980.1">
    <property type="nucleotide sequence ID" value="XM_040938187.1"/>
</dbReference>
<evidence type="ECO:0000256" key="2">
    <source>
        <dbReference type="SAM" id="SignalP"/>
    </source>
</evidence>
<keyword evidence="2" id="KW-0732">Signal</keyword>
<feature type="chain" id="PRO_5040148591" evidence="2">
    <location>
        <begin position="20"/>
        <end position="294"/>
    </location>
</feature>
<sequence length="294" mass="32279">MRLLKFISLLVATVPVIVSFTIPPPDGLCREGAQRCHKNDLEECNAQGQFKLMQACTKHQVCTISKTGTHDRVGCLSSQPTSIPGPVTPTKRSESIPAPEMCHDVDQQRCITHGDGKGIEKCSKKHQWVMEKVCQTPGSCIEHDGQAVCSSTRPVSPRGHIPETCVTTGSKRCNGITIEECDVEHRWISKEVCYKTGRCEQQKGDAYCRPRFFPPMALEPCTSGERTCDTNAYILMKCGDDHIYTIEKKCTTPGDCKIDGPGQAHCKQGGIDPPMAKHDELVCKSNGLACEEEG</sequence>
<name>A0A9P4LDH9_9PLEO</name>
<accession>A0A9P4LDH9</accession>
<reference evidence="3" key="1">
    <citation type="submission" date="2020-01" db="EMBL/GenBank/DDBJ databases">
        <authorList>
            <consortium name="DOE Joint Genome Institute"/>
            <person name="Haridas S."/>
            <person name="Albert R."/>
            <person name="Binder M."/>
            <person name="Bloem J."/>
            <person name="Labutti K."/>
            <person name="Salamov A."/>
            <person name="Andreopoulos B."/>
            <person name="Baker S.E."/>
            <person name="Barry K."/>
            <person name="Bills G."/>
            <person name="Bluhm B.H."/>
            <person name="Cannon C."/>
            <person name="Castanera R."/>
            <person name="Culley D.E."/>
            <person name="Daum C."/>
            <person name="Ezra D."/>
            <person name="Gonzalez J.B."/>
            <person name="Henrissat B."/>
            <person name="Kuo A."/>
            <person name="Liang C."/>
            <person name="Lipzen A."/>
            <person name="Lutzoni F."/>
            <person name="Magnuson J."/>
            <person name="Mondo S."/>
            <person name="Nolan M."/>
            <person name="Ohm R."/>
            <person name="Pangilinan J."/>
            <person name="Park H.-J."/>
            <person name="Ramirez L."/>
            <person name="Alfaro M."/>
            <person name="Sun H."/>
            <person name="Tritt A."/>
            <person name="Yoshinaga Y."/>
            <person name="Zwiers L.-H."/>
            <person name="Turgeon B.G."/>
            <person name="Goodwin S.B."/>
            <person name="Spatafora J.W."/>
            <person name="Crous P.W."/>
            <person name="Grigoriev I.V."/>
        </authorList>
    </citation>
    <scope>NUCLEOTIDE SEQUENCE</scope>
    <source>
        <strain evidence="3">CBS 394.84</strain>
    </source>
</reference>
<evidence type="ECO:0000256" key="1">
    <source>
        <dbReference type="SAM" id="MobiDB-lite"/>
    </source>
</evidence>
<dbReference type="GeneID" id="63855437"/>
<feature type="region of interest" description="Disordered" evidence="1">
    <location>
        <begin position="77"/>
        <end position="97"/>
    </location>
</feature>
<organism evidence="3 4">
    <name type="scientific">Cucurbitaria berberidis CBS 394.84</name>
    <dbReference type="NCBI Taxonomy" id="1168544"/>
    <lineage>
        <taxon>Eukaryota</taxon>
        <taxon>Fungi</taxon>
        <taxon>Dikarya</taxon>
        <taxon>Ascomycota</taxon>
        <taxon>Pezizomycotina</taxon>
        <taxon>Dothideomycetes</taxon>
        <taxon>Pleosporomycetidae</taxon>
        <taxon>Pleosporales</taxon>
        <taxon>Pleosporineae</taxon>
        <taxon>Cucurbitariaceae</taxon>
        <taxon>Cucurbitaria</taxon>
    </lineage>
</organism>
<dbReference type="Proteomes" id="UP000800039">
    <property type="component" value="Unassembled WGS sequence"/>
</dbReference>
<proteinExistence type="predicted"/>
<comment type="caution">
    <text evidence="3">The sequence shown here is derived from an EMBL/GenBank/DDBJ whole genome shotgun (WGS) entry which is preliminary data.</text>
</comment>
<protein>
    <submittedName>
        <fullName evidence="3">Uncharacterized protein</fullName>
    </submittedName>
</protein>
<evidence type="ECO:0000313" key="3">
    <source>
        <dbReference type="EMBL" id="KAF1850417.1"/>
    </source>
</evidence>